<feature type="transmembrane region" description="Helical" evidence="10">
    <location>
        <begin position="111"/>
        <end position="135"/>
    </location>
</feature>
<dbReference type="Proteomes" id="UP001153636">
    <property type="component" value="Chromosome 12"/>
</dbReference>
<sequence length="277" mass="32433">MSKTSSIITITFIWTASMMLAMPCLLYSRTVTHPAKDTETTGCILVWPDEKLYGSEYDLWYQMIFLLITYIVPMILMSICYTIMGSVLWGSRSIGEKTQRQIEAVKSKRRVVKMFISVVMIFGVCWLPYHGYFIYVYFDTNILFYKYTQHVYLGFYWFAMSNAMVNPIIYYWMNARFRKYFKFAVCVWITCKVRRKSTENSSPFNGRHFNSMSKSGGNGTIKVRVTSPRDKEPGYHNGNPLQEYSTANRSNNADTESLKSRKWSNRSRKKIKTTTEL</sequence>
<evidence type="ECO:0000313" key="11">
    <source>
        <dbReference type="EMBL" id="CAH1101890.1"/>
    </source>
</evidence>
<dbReference type="OrthoDB" id="5981855at2759"/>
<feature type="compositionally biased region" description="Polar residues" evidence="9">
    <location>
        <begin position="199"/>
        <end position="215"/>
    </location>
</feature>
<dbReference type="InterPro" id="IPR000276">
    <property type="entry name" value="GPCR_Rhodpsn"/>
</dbReference>
<feature type="transmembrane region" description="Helical" evidence="10">
    <location>
        <begin position="155"/>
        <end position="173"/>
    </location>
</feature>
<evidence type="ECO:0000256" key="4">
    <source>
        <dbReference type="ARBA" id="ARBA00022989"/>
    </source>
</evidence>
<feature type="transmembrane region" description="Helical" evidence="10">
    <location>
        <begin position="59"/>
        <end position="90"/>
    </location>
</feature>
<evidence type="ECO:0000256" key="8">
    <source>
        <dbReference type="ARBA" id="ARBA00023224"/>
    </source>
</evidence>
<keyword evidence="6 10" id="KW-0472">Membrane</keyword>
<evidence type="ECO:0000313" key="12">
    <source>
        <dbReference type="Proteomes" id="UP001153636"/>
    </source>
</evidence>
<dbReference type="GO" id="GO:0004995">
    <property type="term" value="F:tachykinin receptor activity"/>
    <property type="evidence" value="ECO:0007669"/>
    <property type="project" value="InterPro"/>
</dbReference>
<evidence type="ECO:0000256" key="3">
    <source>
        <dbReference type="ARBA" id="ARBA00022692"/>
    </source>
</evidence>
<comment type="subcellular location">
    <subcellularLocation>
        <location evidence="1">Cell membrane</location>
        <topology evidence="1">Multi-pass membrane protein</topology>
    </subcellularLocation>
</comment>
<gene>
    <name evidence="11" type="ORF">PSYICH_LOCUS3292</name>
</gene>
<keyword evidence="12" id="KW-1185">Reference proteome</keyword>
<evidence type="ECO:0000256" key="1">
    <source>
        <dbReference type="ARBA" id="ARBA00004651"/>
    </source>
</evidence>
<dbReference type="PANTHER" id="PTHR46925:SF2">
    <property type="entry name" value="G-PROTEIN COUPLED RECEPTOR TKR-1-RELATED"/>
    <property type="match status" value="1"/>
</dbReference>
<evidence type="ECO:0000256" key="6">
    <source>
        <dbReference type="ARBA" id="ARBA00023136"/>
    </source>
</evidence>
<dbReference type="SUPFAM" id="SSF81321">
    <property type="entry name" value="Family A G protein-coupled receptor-like"/>
    <property type="match status" value="1"/>
</dbReference>
<keyword evidence="2" id="KW-1003">Cell membrane</keyword>
<organism evidence="11 12">
    <name type="scientific">Psylliodes chrysocephalus</name>
    <dbReference type="NCBI Taxonomy" id="3402493"/>
    <lineage>
        <taxon>Eukaryota</taxon>
        <taxon>Metazoa</taxon>
        <taxon>Ecdysozoa</taxon>
        <taxon>Arthropoda</taxon>
        <taxon>Hexapoda</taxon>
        <taxon>Insecta</taxon>
        <taxon>Pterygota</taxon>
        <taxon>Neoptera</taxon>
        <taxon>Endopterygota</taxon>
        <taxon>Coleoptera</taxon>
        <taxon>Polyphaga</taxon>
        <taxon>Cucujiformia</taxon>
        <taxon>Chrysomeloidea</taxon>
        <taxon>Chrysomelidae</taxon>
        <taxon>Galerucinae</taxon>
        <taxon>Alticini</taxon>
        <taxon>Psylliodes</taxon>
    </lineage>
</organism>
<feature type="compositionally biased region" description="Basic residues" evidence="9">
    <location>
        <begin position="260"/>
        <end position="277"/>
    </location>
</feature>
<name>A0A9P0CL96_9CUCU</name>
<protein>
    <recommendedName>
        <fullName evidence="13">Tachykinin-like peptides receptor 86C</fullName>
    </recommendedName>
</protein>
<evidence type="ECO:0000256" key="5">
    <source>
        <dbReference type="ARBA" id="ARBA00023040"/>
    </source>
</evidence>
<feature type="region of interest" description="Disordered" evidence="9">
    <location>
        <begin position="198"/>
        <end position="277"/>
    </location>
</feature>
<dbReference type="EMBL" id="OV651824">
    <property type="protein sequence ID" value="CAH1101890.1"/>
    <property type="molecule type" value="Genomic_DNA"/>
</dbReference>
<evidence type="ECO:0000256" key="7">
    <source>
        <dbReference type="ARBA" id="ARBA00023170"/>
    </source>
</evidence>
<evidence type="ECO:0000256" key="10">
    <source>
        <dbReference type="SAM" id="Phobius"/>
    </source>
</evidence>
<feature type="compositionally biased region" description="Polar residues" evidence="9">
    <location>
        <begin position="239"/>
        <end position="255"/>
    </location>
</feature>
<evidence type="ECO:0000256" key="2">
    <source>
        <dbReference type="ARBA" id="ARBA00022475"/>
    </source>
</evidence>
<dbReference type="PANTHER" id="PTHR46925">
    <property type="entry name" value="G-PROTEIN COUPLED RECEPTOR TKR-1-RELATED"/>
    <property type="match status" value="1"/>
</dbReference>
<accession>A0A9P0CL96</accession>
<proteinExistence type="predicted"/>
<keyword evidence="7" id="KW-0675">Receptor</keyword>
<keyword evidence="8" id="KW-0807">Transducer</keyword>
<dbReference type="InterPro" id="IPR001681">
    <property type="entry name" value="Neurokn_rcpt"/>
</dbReference>
<keyword evidence="5" id="KW-0297">G-protein coupled receptor</keyword>
<reference evidence="11" key="1">
    <citation type="submission" date="2022-01" db="EMBL/GenBank/DDBJ databases">
        <authorList>
            <person name="King R."/>
        </authorList>
    </citation>
    <scope>NUCLEOTIDE SEQUENCE</scope>
</reference>
<evidence type="ECO:0008006" key="13">
    <source>
        <dbReference type="Google" id="ProtNLM"/>
    </source>
</evidence>
<dbReference type="Gene3D" id="1.20.1070.10">
    <property type="entry name" value="Rhodopsin 7-helix transmembrane proteins"/>
    <property type="match status" value="1"/>
</dbReference>
<dbReference type="Pfam" id="PF00001">
    <property type="entry name" value="7tm_1"/>
    <property type="match status" value="1"/>
</dbReference>
<dbReference type="AlphaFoldDB" id="A0A9P0CL96"/>
<dbReference type="PRINTS" id="PR00237">
    <property type="entry name" value="GPCRRHODOPSN"/>
</dbReference>
<evidence type="ECO:0000256" key="9">
    <source>
        <dbReference type="SAM" id="MobiDB-lite"/>
    </source>
</evidence>
<keyword evidence="4 10" id="KW-1133">Transmembrane helix</keyword>
<keyword evidence="3 10" id="KW-0812">Transmembrane</keyword>
<dbReference type="GO" id="GO:0005886">
    <property type="term" value="C:plasma membrane"/>
    <property type="evidence" value="ECO:0007669"/>
    <property type="project" value="UniProtKB-SubCell"/>
</dbReference>
<feature type="transmembrane region" description="Helical" evidence="10">
    <location>
        <begin position="7"/>
        <end position="28"/>
    </location>
</feature>